<dbReference type="Proteomes" id="UP000019376">
    <property type="component" value="Unassembled WGS sequence"/>
</dbReference>
<proteinExistence type="inferred from homology"/>
<feature type="domain" description="Amino acid transporter transmembrane" evidence="8">
    <location>
        <begin position="52"/>
        <end position="441"/>
    </location>
</feature>
<dbReference type="HOGENOM" id="CLU_027816_4_2_1"/>
<evidence type="ECO:0000256" key="4">
    <source>
        <dbReference type="ARBA" id="ARBA00022989"/>
    </source>
</evidence>
<evidence type="ECO:0000256" key="5">
    <source>
        <dbReference type="ARBA" id="ARBA00023136"/>
    </source>
</evidence>
<dbReference type="Pfam" id="PF01490">
    <property type="entry name" value="Aa_trans"/>
    <property type="match status" value="1"/>
</dbReference>
<feature type="compositionally biased region" description="Basic and acidic residues" evidence="6">
    <location>
        <begin position="10"/>
        <end position="29"/>
    </location>
</feature>
<comment type="similarity">
    <text evidence="2">Belongs to the amino acid/polyamine transporter 2 family.</text>
</comment>
<feature type="transmembrane region" description="Helical" evidence="7">
    <location>
        <begin position="137"/>
        <end position="159"/>
    </location>
</feature>
<keyword evidence="3 7" id="KW-0812">Transmembrane</keyword>
<keyword evidence="5 7" id="KW-0472">Membrane</keyword>
<gene>
    <name evidence="9" type="ORF">PDE_09992</name>
</gene>
<evidence type="ECO:0000259" key="8">
    <source>
        <dbReference type="Pfam" id="PF01490"/>
    </source>
</evidence>
<feature type="transmembrane region" description="Helical" evidence="7">
    <location>
        <begin position="238"/>
        <end position="258"/>
    </location>
</feature>
<accession>S8BIF1</accession>
<dbReference type="OrthoDB" id="294730at2759"/>
<feature type="transmembrane region" description="Helical" evidence="7">
    <location>
        <begin position="194"/>
        <end position="218"/>
    </location>
</feature>
<evidence type="ECO:0000256" key="1">
    <source>
        <dbReference type="ARBA" id="ARBA00004141"/>
    </source>
</evidence>
<feature type="transmembrane region" description="Helical" evidence="7">
    <location>
        <begin position="312"/>
        <end position="331"/>
    </location>
</feature>
<organism evidence="9 10">
    <name type="scientific">Penicillium oxalicum (strain 114-2 / CGMCC 5302)</name>
    <name type="common">Penicillium decumbens</name>
    <dbReference type="NCBI Taxonomy" id="933388"/>
    <lineage>
        <taxon>Eukaryota</taxon>
        <taxon>Fungi</taxon>
        <taxon>Dikarya</taxon>
        <taxon>Ascomycota</taxon>
        <taxon>Pezizomycotina</taxon>
        <taxon>Eurotiomycetes</taxon>
        <taxon>Eurotiomycetidae</taxon>
        <taxon>Eurotiales</taxon>
        <taxon>Aspergillaceae</taxon>
        <taxon>Penicillium</taxon>
    </lineage>
</organism>
<evidence type="ECO:0000256" key="6">
    <source>
        <dbReference type="SAM" id="MobiDB-lite"/>
    </source>
</evidence>
<dbReference type="PANTHER" id="PTHR22950:SF668">
    <property type="entry name" value="AMINO ACID TRANSPORTER (EUROFUNG)"/>
    <property type="match status" value="1"/>
</dbReference>
<feature type="transmembrane region" description="Helical" evidence="7">
    <location>
        <begin position="352"/>
        <end position="373"/>
    </location>
</feature>
<dbReference type="InterPro" id="IPR013057">
    <property type="entry name" value="AA_transpt_TM"/>
</dbReference>
<evidence type="ECO:0000256" key="2">
    <source>
        <dbReference type="ARBA" id="ARBA00008066"/>
    </source>
</evidence>
<keyword evidence="4 7" id="KW-1133">Transmembrane helix</keyword>
<evidence type="ECO:0000313" key="10">
    <source>
        <dbReference type="Proteomes" id="UP000019376"/>
    </source>
</evidence>
<feature type="transmembrane region" description="Helical" evidence="7">
    <location>
        <begin position="78"/>
        <end position="104"/>
    </location>
</feature>
<dbReference type="Gene3D" id="1.20.1740.10">
    <property type="entry name" value="Amino acid/polyamine transporter I"/>
    <property type="match status" value="1"/>
</dbReference>
<evidence type="ECO:0000256" key="7">
    <source>
        <dbReference type="SAM" id="Phobius"/>
    </source>
</evidence>
<sequence>MAHQYSDPVGETRLRERDETIRKEEKGHLENPNPEYDDPFGSEEFAEVKYRTLTWWQCGMIMIAETISLGILSLPQTVATIGMIGSVILIVGLGALATYTGYVIGQFKLRYPHVHSMADAGEVLFAPLGLPRFGREFLGTAQLLFLIFIMGSHILTFTVMMNTLTDHGTCSIVFGVVGLVVSFICALPRTLRKVSWFSFASFASILAAVFVTMIAIAIQRPGNGVVDATRKTSLASGFLAVTNIVFAYAGHVAFFGFISEMQKPTDYPKTLYLLQGTDTSLYLVAAVVIYYYGGSEVASPALGSTSPTTAKVAYGVAIPTIVIAGVINGHVAAKYIYVRLFRGSDSMHKRNFLSIGSWVAITFVLWVIAWVIAEAIPVFSNLLGLIVALFASWFTYGLSGIFWLFLNWGNYTKSPRKIFLTILNIIVFGIGGVLCGMGLWTSGEAIHNNASKASFSCDANQ</sequence>
<reference evidence="9 10" key="1">
    <citation type="journal article" date="2013" name="PLoS ONE">
        <title>Genomic and secretomic analyses reveal unique features of the lignocellulolytic enzyme system of Penicillium decumbens.</title>
        <authorList>
            <person name="Liu G."/>
            <person name="Zhang L."/>
            <person name="Wei X."/>
            <person name="Zou G."/>
            <person name="Qin Y."/>
            <person name="Ma L."/>
            <person name="Li J."/>
            <person name="Zheng H."/>
            <person name="Wang S."/>
            <person name="Wang C."/>
            <person name="Xun L."/>
            <person name="Zhao G.-P."/>
            <person name="Zhou Z."/>
            <person name="Qu Y."/>
        </authorList>
    </citation>
    <scope>NUCLEOTIDE SEQUENCE [LARGE SCALE GENOMIC DNA]</scope>
    <source>
        <strain evidence="10">114-2 / CGMCC 5302</strain>
    </source>
</reference>
<comment type="subcellular location">
    <subcellularLocation>
        <location evidence="1">Membrane</location>
        <topology evidence="1">Multi-pass membrane protein</topology>
    </subcellularLocation>
</comment>
<feature type="transmembrane region" description="Helical" evidence="7">
    <location>
        <begin position="270"/>
        <end position="292"/>
    </location>
</feature>
<dbReference type="STRING" id="933388.S8BIF1"/>
<feature type="transmembrane region" description="Helical" evidence="7">
    <location>
        <begin position="171"/>
        <end position="187"/>
    </location>
</feature>
<dbReference type="PhylomeDB" id="S8BIF1"/>
<evidence type="ECO:0000256" key="3">
    <source>
        <dbReference type="ARBA" id="ARBA00022692"/>
    </source>
</evidence>
<dbReference type="GO" id="GO:0016020">
    <property type="term" value="C:membrane"/>
    <property type="evidence" value="ECO:0007669"/>
    <property type="project" value="UniProtKB-SubCell"/>
</dbReference>
<dbReference type="AlphaFoldDB" id="S8BIF1"/>
<name>S8BIF1_PENO1</name>
<dbReference type="PANTHER" id="PTHR22950">
    <property type="entry name" value="AMINO ACID TRANSPORTER"/>
    <property type="match status" value="1"/>
</dbReference>
<dbReference type="GO" id="GO:0015179">
    <property type="term" value="F:L-amino acid transmembrane transporter activity"/>
    <property type="evidence" value="ECO:0007669"/>
    <property type="project" value="TreeGrafter"/>
</dbReference>
<dbReference type="FunFam" id="1.20.1740.10:FF:000039">
    <property type="entry name" value="Neutral amino acid transporter (Eurofung)"/>
    <property type="match status" value="1"/>
</dbReference>
<feature type="transmembrane region" description="Helical" evidence="7">
    <location>
        <begin position="385"/>
        <end position="406"/>
    </location>
</feature>
<keyword evidence="10" id="KW-1185">Reference proteome</keyword>
<protein>
    <recommendedName>
        <fullName evidence="8">Amino acid transporter transmembrane domain-containing protein</fullName>
    </recommendedName>
</protein>
<feature type="region of interest" description="Disordered" evidence="6">
    <location>
        <begin position="1"/>
        <end position="40"/>
    </location>
</feature>
<dbReference type="EMBL" id="KB644415">
    <property type="protein sequence ID" value="EPS35027.1"/>
    <property type="molecule type" value="Genomic_DNA"/>
</dbReference>
<evidence type="ECO:0000313" key="9">
    <source>
        <dbReference type="EMBL" id="EPS35027.1"/>
    </source>
</evidence>
<feature type="transmembrane region" description="Helical" evidence="7">
    <location>
        <begin position="418"/>
        <end position="440"/>
    </location>
</feature>
<dbReference type="eggNOG" id="ENOG502QVWN">
    <property type="taxonomic scope" value="Eukaryota"/>
</dbReference>